<dbReference type="AlphaFoldDB" id="A0A2S8GAS0"/>
<dbReference type="Proteomes" id="UP000237819">
    <property type="component" value="Unassembled WGS sequence"/>
</dbReference>
<dbReference type="GO" id="GO:0046654">
    <property type="term" value="P:tetrahydrofolate biosynthetic process"/>
    <property type="evidence" value="ECO:0007669"/>
    <property type="project" value="UniProtKB-UniPathway"/>
</dbReference>
<evidence type="ECO:0000256" key="9">
    <source>
        <dbReference type="RuleBase" id="RU361205"/>
    </source>
</evidence>
<dbReference type="NCBIfam" id="TIGR01496">
    <property type="entry name" value="DHPS"/>
    <property type="match status" value="1"/>
</dbReference>
<keyword evidence="8 9" id="KW-0289">Folate biosynthesis</keyword>
<gene>
    <name evidence="11" type="primary">folP</name>
    <name evidence="11" type="ORF">C5Y93_31095</name>
</gene>
<accession>A0A2S8GAS0</accession>
<dbReference type="GO" id="GO:0004156">
    <property type="term" value="F:dihydropteroate synthase activity"/>
    <property type="evidence" value="ECO:0007669"/>
    <property type="project" value="UniProtKB-EC"/>
</dbReference>
<comment type="similarity">
    <text evidence="9">Belongs to the DHPS family.</text>
</comment>
<evidence type="ECO:0000313" key="11">
    <source>
        <dbReference type="EMBL" id="PQO41558.1"/>
    </source>
</evidence>
<keyword evidence="5 9" id="KW-0808">Transferase</keyword>
<comment type="caution">
    <text evidence="11">The sequence shown here is derived from an EMBL/GenBank/DDBJ whole genome shotgun (WGS) entry which is preliminary data.</text>
</comment>
<evidence type="ECO:0000256" key="2">
    <source>
        <dbReference type="ARBA" id="ARBA00001946"/>
    </source>
</evidence>
<dbReference type="Gene3D" id="3.20.20.20">
    <property type="entry name" value="Dihydropteroate synthase-like"/>
    <property type="match status" value="1"/>
</dbReference>
<dbReference type="SUPFAM" id="SSF51717">
    <property type="entry name" value="Dihydropteroate synthetase-like"/>
    <property type="match status" value="1"/>
</dbReference>
<organism evidence="11 12">
    <name type="scientific">Blastopirellula marina</name>
    <dbReference type="NCBI Taxonomy" id="124"/>
    <lineage>
        <taxon>Bacteria</taxon>
        <taxon>Pseudomonadati</taxon>
        <taxon>Planctomycetota</taxon>
        <taxon>Planctomycetia</taxon>
        <taxon>Pirellulales</taxon>
        <taxon>Pirellulaceae</taxon>
        <taxon>Blastopirellula</taxon>
    </lineage>
</organism>
<name>A0A2S8GAS0_9BACT</name>
<keyword evidence="7 9" id="KW-0460">Magnesium</keyword>
<dbReference type="InterPro" id="IPR011005">
    <property type="entry name" value="Dihydropteroate_synth-like_sf"/>
</dbReference>
<dbReference type="CDD" id="cd00739">
    <property type="entry name" value="DHPS"/>
    <property type="match status" value="1"/>
</dbReference>
<dbReference type="PROSITE" id="PS00792">
    <property type="entry name" value="DHPS_1"/>
    <property type="match status" value="1"/>
</dbReference>
<evidence type="ECO:0000256" key="3">
    <source>
        <dbReference type="ARBA" id="ARBA00004763"/>
    </source>
</evidence>
<dbReference type="GO" id="GO:0005829">
    <property type="term" value="C:cytosol"/>
    <property type="evidence" value="ECO:0007669"/>
    <property type="project" value="TreeGrafter"/>
</dbReference>
<dbReference type="PROSITE" id="PS50972">
    <property type="entry name" value="PTERIN_BINDING"/>
    <property type="match status" value="1"/>
</dbReference>
<dbReference type="GO" id="GO:0046872">
    <property type="term" value="F:metal ion binding"/>
    <property type="evidence" value="ECO:0007669"/>
    <property type="project" value="UniProtKB-KW"/>
</dbReference>
<dbReference type="GO" id="GO:0046656">
    <property type="term" value="P:folic acid biosynthetic process"/>
    <property type="evidence" value="ECO:0007669"/>
    <property type="project" value="UniProtKB-KW"/>
</dbReference>
<sequence>MNDDQFSARFPARASSWKLRTHTLTFDRAPQLMAIINVTPDSFSDGGSYFDPMQAVERAIRCVAEGAAILDVGGESTRPYSEPVDTSEELRRVIPVIAKLSELTDVPISIDTSKAVVAREAIAAGAEIINDVTGLTGDPQMMKTALRSEAGICAMHMQGTPQTMQDDPQYDDVVEDIFAYLTARRDELIAAGIEAERICLDPGVGFGKTHQHNLQLMAGCGRYHELERPLLVGHSRKGFIGKLLENADAPRTFGTVGGTLALARQGVQIIRVHEVRENLEALRLFVACGGADGVPGEIPA</sequence>
<dbReference type="InterPro" id="IPR000489">
    <property type="entry name" value="Pterin-binding_dom"/>
</dbReference>
<evidence type="ECO:0000256" key="5">
    <source>
        <dbReference type="ARBA" id="ARBA00022679"/>
    </source>
</evidence>
<evidence type="ECO:0000259" key="10">
    <source>
        <dbReference type="PROSITE" id="PS50972"/>
    </source>
</evidence>
<dbReference type="RefSeq" id="WP_105339382.1">
    <property type="nucleotide sequence ID" value="NZ_PUHZ01000026.1"/>
</dbReference>
<dbReference type="OrthoDB" id="9811744at2"/>
<protein>
    <recommendedName>
        <fullName evidence="4 9">Dihydropteroate synthase</fullName>
        <shortName evidence="9">DHPS</shortName>
        <ecNumber evidence="4 9">2.5.1.15</ecNumber>
    </recommendedName>
    <alternativeName>
        <fullName evidence="9">Dihydropteroate pyrophosphorylase</fullName>
    </alternativeName>
</protein>
<comment type="catalytic activity">
    <reaction evidence="1">
        <text>(7,8-dihydropterin-6-yl)methyl diphosphate + 4-aminobenzoate = 7,8-dihydropteroate + diphosphate</text>
        <dbReference type="Rhea" id="RHEA:19949"/>
        <dbReference type="ChEBI" id="CHEBI:17836"/>
        <dbReference type="ChEBI" id="CHEBI:17839"/>
        <dbReference type="ChEBI" id="CHEBI:33019"/>
        <dbReference type="ChEBI" id="CHEBI:72950"/>
        <dbReference type="EC" id="2.5.1.15"/>
    </reaction>
</comment>
<feature type="domain" description="Pterin-binding" evidence="10">
    <location>
        <begin position="30"/>
        <end position="283"/>
    </location>
</feature>
<evidence type="ECO:0000256" key="7">
    <source>
        <dbReference type="ARBA" id="ARBA00022842"/>
    </source>
</evidence>
<dbReference type="Pfam" id="PF00809">
    <property type="entry name" value="Pterin_bind"/>
    <property type="match status" value="1"/>
</dbReference>
<comment type="cofactor">
    <cofactor evidence="2 9">
        <name>Mg(2+)</name>
        <dbReference type="ChEBI" id="CHEBI:18420"/>
    </cofactor>
</comment>
<evidence type="ECO:0000256" key="6">
    <source>
        <dbReference type="ARBA" id="ARBA00022723"/>
    </source>
</evidence>
<evidence type="ECO:0000256" key="4">
    <source>
        <dbReference type="ARBA" id="ARBA00012458"/>
    </source>
</evidence>
<proteinExistence type="inferred from homology"/>
<dbReference type="EMBL" id="PUHZ01000026">
    <property type="protein sequence ID" value="PQO41558.1"/>
    <property type="molecule type" value="Genomic_DNA"/>
</dbReference>
<dbReference type="InterPro" id="IPR045031">
    <property type="entry name" value="DHP_synth-like"/>
</dbReference>
<evidence type="ECO:0000256" key="1">
    <source>
        <dbReference type="ARBA" id="ARBA00000012"/>
    </source>
</evidence>
<comment type="pathway">
    <text evidence="3 9">Cofactor biosynthesis; tetrahydrofolate biosynthesis; 7,8-dihydrofolate from 2-amino-4-hydroxy-6-hydroxymethyl-7,8-dihydropteridine diphosphate and 4-aminobenzoate: step 1/2.</text>
</comment>
<dbReference type="PROSITE" id="PS00793">
    <property type="entry name" value="DHPS_2"/>
    <property type="match status" value="1"/>
</dbReference>
<evidence type="ECO:0000313" key="12">
    <source>
        <dbReference type="Proteomes" id="UP000237819"/>
    </source>
</evidence>
<dbReference type="EC" id="2.5.1.15" evidence="4 9"/>
<dbReference type="UniPathway" id="UPA00077">
    <property type="reaction ID" value="UER00156"/>
</dbReference>
<dbReference type="PANTHER" id="PTHR20941:SF1">
    <property type="entry name" value="FOLIC ACID SYNTHESIS PROTEIN FOL1"/>
    <property type="match status" value="1"/>
</dbReference>
<evidence type="ECO:0000256" key="8">
    <source>
        <dbReference type="ARBA" id="ARBA00022909"/>
    </source>
</evidence>
<reference evidence="11 12" key="1">
    <citation type="submission" date="2018-02" db="EMBL/GenBank/DDBJ databases">
        <title>Comparative genomes isolates from brazilian mangrove.</title>
        <authorList>
            <person name="Araujo J.E."/>
            <person name="Taketani R.G."/>
            <person name="Silva M.C.P."/>
            <person name="Loureco M.V."/>
            <person name="Andreote F.D."/>
        </authorList>
    </citation>
    <scope>NUCLEOTIDE SEQUENCE [LARGE SCALE GENOMIC DNA]</scope>
    <source>
        <strain evidence="11 12">Nap-Phe MGV</strain>
    </source>
</reference>
<dbReference type="PANTHER" id="PTHR20941">
    <property type="entry name" value="FOLATE SYNTHESIS PROTEINS"/>
    <property type="match status" value="1"/>
</dbReference>
<keyword evidence="6 9" id="KW-0479">Metal-binding</keyword>
<comment type="function">
    <text evidence="9">Catalyzes the condensation of para-aminobenzoate (pABA) with 6-hydroxymethyl-7,8-dihydropterin diphosphate (DHPt-PP) to form 7,8-dihydropteroate (H2Pte), the immediate precursor of folate derivatives.</text>
</comment>
<dbReference type="InterPro" id="IPR006390">
    <property type="entry name" value="DHP_synth_dom"/>
</dbReference>